<dbReference type="InterPro" id="IPR004161">
    <property type="entry name" value="EFTu-like_2"/>
</dbReference>
<proteinExistence type="inferred from homology"/>
<dbReference type="InterPro" id="IPR004160">
    <property type="entry name" value="Transl_elong_EFTu/EF1A_C"/>
</dbReference>
<dbReference type="KEGG" id="bmic:BMR1_02g01720"/>
<evidence type="ECO:0000259" key="10">
    <source>
        <dbReference type="PROSITE" id="PS51722"/>
    </source>
</evidence>
<reference evidence="11 12" key="1">
    <citation type="journal article" date="2012" name="Nucleic Acids Res.">
        <title>Sequencing of the smallest Apicomplexan genome from the human pathogen Babesia microti.</title>
        <authorList>
            <person name="Cornillot E."/>
            <person name="Hadj-Kaddour K."/>
            <person name="Dassouli A."/>
            <person name="Noel B."/>
            <person name="Ranwez V."/>
            <person name="Vacherie B."/>
            <person name="Augagneur Y."/>
            <person name="Bres V."/>
            <person name="Duclos A."/>
            <person name="Randazzo S."/>
            <person name="Carcy B."/>
            <person name="Debierre-Grockiego F."/>
            <person name="Delbecq S."/>
            <person name="Moubri-Menage K."/>
            <person name="Shams-Eldin H."/>
            <person name="Usmani-Brown S."/>
            <person name="Bringaud F."/>
            <person name="Wincker P."/>
            <person name="Vivares C.P."/>
            <person name="Schwarz R.T."/>
            <person name="Schetters T.P."/>
            <person name="Krause P.J."/>
            <person name="Gorenflot A."/>
            <person name="Berry V."/>
            <person name="Barbe V."/>
            <person name="Ben Mamoun C."/>
        </authorList>
    </citation>
    <scope>NUCLEOTIDE SEQUENCE [LARGE SCALE GENOMIC DNA]</scope>
    <source>
        <strain evidence="11 12">RI</strain>
    </source>
</reference>
<accession>A0A1R4AAC3</accession>
<evidence type="ECO:0000256" key="4">
    <source>
        <dbReference type="ARBA" id="ARBA00022741"/>
    </source>
</evidence>
<dbReference type="Gene3D" id="3.40.50.300">
    <property type="entry name" value="P-loop containing nucleotide triphosphate hydrolases"/>
    <property type="match status" value="1"/>
</dbReference>
<keyword evidence="3" id="KW-0934">Plastid</keyword>
<gene>
    <name evidence="11" type="ORF">BMR1_02g01720</name>
</gene>
<dbReference type="CDD" id="cd03697">
    <property type="entry name" value="EFTU_II"/>
    <property type="match status" value="1"/>
</dbReference>
<keyword evidence="6" id="KW-0933">Apicoplast</keyword>
<dbReference type="PRINTS" id="PR00315">
    <property type="entry name" value="ELONGATNFCT"/>
</dbReference>
<dbReference type="PANTHER" id="PTHR43721">
    <property type="entry name" value="ELONGATION FACTOR TU-RELATED"/>
    <property type="match status" value="1"/>
</dbReference>
<keyword evidence="8 9" id="KW-0342">GTP-binding</keyword>
<dbReference type="InterPro" id="IPR004541">
    <property type="entry name" value="Transl_elong_EFTu/EF1A_bac/org"/>
</dbReference>
<dbReference type="NCBIfam" id="NF009372">
    <property type="entry name" value="PRK12735.1"/>
    <property type="match status" value="1"/>
</dbReference>
<evidence type="ECO:0000313" key="12">
    <source>
        <dbReference type="Proteomes" id="UP000002899"/>
    </source>
</evidence>
<dbReference type="GO" id="GO:0005525">
    <property type="term" value="F:GTP binding"/>
    <property type="evidence" value="ECO:0007669"/>
    <property type="project" value="UniProtKB-UniRule"/>
</dbReference>
<dbReference type="GO" id="GO:0003746">
    <property type="term" value="F:translation elongation factor activity"/>
    <property type="evidence" value="ECO:0007669"/>
    <property type="project" value="UniProtKB-UniRule"/>
</dbReference>
<feature type="domain" description="Tr-type G" evidence="10">
    <location>
        <begin position="54"/>
        <end position="248"/>
    </location>
</feature>
<dbReference type="CDD" id="cd03707">
    <property type="entry name" value="EFTU_III"/>
    <property type="match status" value="1"/>
</dbReference>
<dbReference type="PANTHER" id="PTHR43721:SF22">
    <property type="entry name" value="ELONGATION FACTOR TU, MITOCHONDRIAL"/>
    <property type="match status" value="1"/>
</dbReference>
<evidence type="ECO:0000256" key="3">
    <source>
        <dbReference type="ARBA" id="ARBA00022640"/>
    </source>
</evidence>
<dbReference type="GeneID" id="24424129"/>
<evidence type="ECO:0000256" key="8">
    <source>
        <dbReference type="ARBA" id="ARBA00023134"/>
    </source>
</evidence>
<dbReference type="InterPro" id="IPR009001">
    <property type="entry name" value="Transl_elong_EF1A/Init_IF2_C"/>
</dbReference>
<evidence type="ECO:0000256" key="9">
    <source>
        <dbReference type="RuleBase" id="RU000325"/>
    </source>
</evidence>
<dbReference type="InterPro" id="IPR033720">
    <property type="entry name" value="EFTU_2"/>
</dbReference>
<dbReference type="GO" id="GO:0005739">
    <property type="term" value="C:mitochondrion"/>
    <property type="evidence" value="ECO:0007669"/>
    <property type="project" value="TreeGrafter"/>
</dbReference>
<dbReference type="InterPro" id="IPR005225">
    <property type="entry name" value="Small_GTP-bd"/>
</dbReference>
<dbReference type="FunFam" id="2.40.30.10:FF:000001">
    <property type="entry name" value="Elongation factor Tu"/>
    <property type="match status" value="1"/>
</dbReference>
<dbReference type="NCBIfam" id="TIGR00485">
    <property type="entry name" value="EF-Tu"/>
    <property type="match status" value="1"/>
</dbReference>
<dbReference type="NCBIfam" id="TIGR00231">
    <property type="entry name" value="small_GTP"/>
    <property type="match status" value="1"/>
</dbReference>
<dbReference type="Pfam" id="PF00009">
    <property type="entry name" value="GTP_EFTU"/>
    <property type="match status" value="1"/>
</dbReference>
<reference evidence="11 12" key="3">
    <citation type="journal article" date="2016" name="Sci. Rep.">
        <title>Genome-wide diversity and gene expression profiling of Babesia microti isolates identify polymorphic genes that mediate host-pathogen interactions.</title>
        <authorList>
            <person name="Silva J.C."/>
            <person name="Cornillot E."/>
            <person name="McCracken C."/>
            <person name="Usmani-Brown S."/>
            <person name="Dwivedi A."/>
            <person name="Ifeonu O.O."/>
            <person name="Crabtree J."/>
            <person name="Gotia H.T."/>
            <person name="Virji A.Z."/>
            <person name="Reynes C."/>
            <person name="Colinge J."/>
            <person name="Kumar V."/>
            <person name="Lawres L."/>
            <person name="Pazzi J.E."/>
            <person name="Pablo J.V."/>
            <person name="Hung C."/>
            <person name="Brancato J."/>
            <person name="Kumari P."/>
            <person name="Orvis J."/>
            <person name="Tretina K."/>
            <person name="Chibucos M."/>
            <person name="Ott S."/>
            <person name="Sadzewicz L."/>
            <person name="Sengamalay N."/>
            <person name="Shetty A.C."/>
            <person name="Su Q."/>
            <person name="Tallon L."/>
            <person name="Fraser C.M."/>
            <person name="Frutos R."/>
            <person name="Molina D.M."/>
            <person name="Krause P.J."/>
            <person name="Ben Mamoun C."/>
        </authorList>
    </citation>
    <scope>NUCLEOTIDE SEQUENCE [LARGE SCALE GENOMIC DNA]</scope>
    <source>
        <strain evidence="11 12">RI</strain>
    </source>
</reference>
<dbReference type="AlphaFoldDB" id="A0A1R4AAC3"/>
<evidence type="ECO:0000256" key="6">
    <source>
        <dbReference type="ARBA" id="ARBA00022887"/>
    </source>
</evidence>
<evidence type="ECO:0000256" key="1">
    <source>
        <dbReference type="ARBA" id="ARBA00004467"/>
    </source>
</evidence>
<keyword evidence="4 9" id="KW-0547">Nucleotide-binding</keyword>
<evidence type="ECO:0000313" key="11">
    <source>
        <dbReference type="EMBL" id="SJK85935.1"/>
    </source>
</evidence>
<dbReference type="InterPro" id="IPR050055">
    <property type="entry name" value="EF-Tu_GTPase"/>
</dbReference>
<dbReference type="OrthoDB" id="2067at2759"/>
<comment type="similarity">
    <text evidence="2 9">Belongs to the TRAFAC class translation factor GTPase superfamily. Classic translation factor GTPase family. EF-Tu/EF-1A subfamily.</text>
</comment>
<comment type="function">
    <text evidence="9">This protein promotes the GTP-dependent binding of aminoacyl-tRNA to the A-site of ribosomes during protein biosynthesis.</text>
</comment>
<dbReference type="SUPFAM" id="SSF52540">
    <property type="entry name" value="P-loop containing nucleoside triphosphate hydrolases"/>
    <property type="match status" value="1"/>
</dbReference>
<keyword evidence="5 9" id="KW-0251">Elongation factor</keyword>
<dbReference type="GO" id="GO:0003924">
    <property type="term" value="F:GTPase activity"/>
    <property type="evidence" value="ECO:0007669"/>
    <property type="project" value="UniProtKB-UniRule"/>
</dbReference>
<dbReference type="NCBIfam" id="NF000766">
    <property type="entry name" value="PRK00049.1"/>
    <property type="match status" value="1"/>
</dbReference>
<reference evidence="11 12" key="2">
    <citation type="journal article" date="2013" name="PLoS ONE">
        <title>Whole genome mapping and re-organization of the nuclear and mitochondrial genomes of Babesia microti isolates.</title>
        <authorList>
            <person name="Cornillot E."/>
            <person name="Dassouli A."/>
            <person name="Garg A."/>
            <person name="Pachikara N."/>
            <person name="Randazzo S."/>
            <person name="Depoix D."/>
            <person name="Carcy B."/>
            <person name="Delbecq S."/>
            <person name="Frutos R."/>
            <person name="Silva J.C."/>
            <person name="Sutton R."/>
            <person name="Krause P.J."/>
            <person name="Mamoun C.B."/>
        </authorList>
    </citation>
    <scope>NUCLEOTIDE SEQUENCE [LARGE SCALE GENOMIC DNA]</scope>
    <source>
        <strain evidence="11 12">RI</strain>
    </source>
</reference>
<dbReference type="InterPro" id="IPR027417">
    <property type="entry name" value="P-loop_NTPase"/>
</dbReference>
<dbReference type="RefSeq" id="XP_021338142.1">
    <property type="nucleotide sequence ID" value="XM_021481506.1"/>
</dbReference>
<dbReference type="Proteomes" id="UP000002899">
    <property type="component" value="Chromosome II"/>
</dbReference>
<dbReference type="GO" id="GO:0070125">
    <property type="term" value="P:mitochondrial translational elongation"/>
    <property type="evidence" value="ECO:0007669"/>
    <property type="project" value="TreeGrafter"/>
</dbReference>
<dbReference type="PROSITE" id="PS51722">
    <property type="entry name" value="G_TR_2"/>
    <property type="match status" value="1"/>
</dbReference>
<comment type="subcellular location">
    <subcellularLocation>
        <location evidence="1">Plastid</location>
        <location evidence="1">Apicoplast</location>
    </subcellularLocation>
</comment>
<dbReference type="NCBIfam" id="NF009373">
    <property type="entry name" value="PRK12736.1"/>
    <property type="match status" value="1"/>
</dbReference>
<sequence>MWNHISIYLNRNFKWFNARTSYNSKFFGLFEKHSAAKCVANIRFYSVGVFERTKPHINIGTIGHVDHGKTTLTAALTKTCSQAGRGSFTPYDQIDKAPEERRRGITISATHVEYETENRHYGHVDCPGHADYVKNMISGAAQMDGAILVVSATDGPMPQTREHLLLARQIGLPKLVVFLNKLDMVEDLELLELVELEVRELLTEQKYDGENTPIIRGSALKALQGDIEMMKSIEQLLKACDAYLDTPARKSDLPLLISIDDVLNIPGKGVVATGRIEQGKVKPGDAVEVIGGSMIPKKTVIAGIEMYRKTLSEGLAGDQVGILLKSFKKNEISRGYVVSAPGSYKCHQTFEAELYVLTHEEGGRKNGFASNYRPQAFIRTGDANCSVILPDSVEMVMPGDSVKCTIELIRPMPLHNGLRFALREGGRTIASGIVSNITK</sequence>
<dbReference type="InterPro" id="IPR031157">
    <property type="entry name" value="G_TR_CS"/>
</dbReference>
<evidence type="ECO:0000256" key="5">
    <source>
        <dbReference type="ARBA" id="ARBA00022768"/>
    </source>
</evidence>
<keyword evidence="12" id="KW-1185">Reference proteome</keyword>
<keyword evidence="7" id="KW-0648">Protein biosynthesis</keyword>
<dbReference type="InterPro" id="IPR000795">
    <property type="entry name" value="T_Tr_GTP-bd_dom"/>
</dbReference>
<evidence type="ECO:0000256" key="7">
    <source>
        <dbReference type="ARBA" id="ARBA00022917"/>
    </source>
</evidence>
<dbReference type="FunFam" id="3.40.50.300:FF:000003">
    <property type="entry name" value="Elongation factor Tu"/>
    <property type="match status" value="1"/>
</dbReference>
<dbReference type="InterPro" id="IPR009000">
    <property type="entry name" value="Transl_B-barrel_sf"/>
</dbReference>
<dbReference type="EMBL" id="FO082872">
    <property type="protein sequence ID" value="SJK85935.1"/>
    <property type="molecule type" value="Genomic_DNA"/>
</dbReference>
<dbReference type="SUPFAM" id="SSF50447">
    <property type="entry name" value="Translation proteins"/>
    <property type="match status" value="1"/>
</dbReference>
<dbReference type="GO" id="GO:0020011">
    <property type="term" value="C:apicoplast"/>
    <property type="evidence" value="ECO:0007669"/>
    <property type="project" value="UniProtKB-SubCell"/>
</dbReference>
<dbReference type="Pfam" id="PF03144">
    <property type="entry name" value="GTP_EFTU_D2"/>
    <property type="match status" value="1"/>
</dbReference>
<dbReference type="SUPFAM" id="SSF50465">
    <property type="entry name" value="EF-Tu/eEF-1alpha/eIF2-gamma C-terminal domain"/>
    <property type="match status" value="1"/>
</dbReference>
<evidence type="ECO:0000256" key="2">
    <source>
        <dbReference type="ARBA" id="ARBA00007249"/>
    </source>
</evidence>
<dbReference type="PROSITE" id="PS00301">
    <property type="entry name" value="G_TR_1"/>
    <property type="match status" value="1"/>
</dbReference>
<organism evidence="11 12">
    <name type="scientific">Babesia microti (strain RI)</name>
    <dbReference type="NCBI Taxonomy" id="1133968"/>
    <lineage>
        <taxon>Eukaryota</taxon>
        <taxon>Sar</taxon>
        <taxon>Alveolata</taxon>
        <taxon>Apicomplexa</taxon>
        <taxon>Aconoidasida</taxon>
        <taxon>Piroplasmida</taxon>
        <taxon>Babesiidae</taxon>
        <taxon>Babesia</taxon>
    </lineage>
</organism>
<dbReference type="Pfam" id="PF03143">
    <property type="entry name" value="GTP_EFTU_D3"/>
    <property type="match status" value="1"/>
</dbReference>
<dbReference type="Gene3D" id="2.40.30.10">
    <property type="entry name" value="Translation factors"/>
    <property type="match status" value="2"/>
</dbReference>
<name>A0A1R4AAC3_BABMR</name>
<protein>
    <recommendedName>
        <fullName evidence="9">Elongation factor Tu</fullName>
    </recommendedName>
</protein>
<dbReference type="VEuPathDB" id="PiroplasmaDB:BMR1_02g01720"/>